<evidence type="ECO:0000313" key="2">
    <source>
        <dbReference type="EMBL" id="VUF15255.1"/>
    </source>
</evidence>
<name>A0A564G434_9HYPH</name>
<evidence type="ECO:0000313" key="3">
    <source>
        <dbReference type="Proteomes" id="UP000401717"/>
    </source>
</evidence>
<reference evidence="1" key="3">
    <citation type="submission" date="2021-08" db="EMBL/GenBank/DDBJ databases">
        <authorList>
            <person name="Tani A."/>
            <person name="Ola A."/>
            <person name="Ogura Y."/>
            <person name="Katsura K."/>
            <person name="Hayashi T."/>
        </authorList>
    </citation>
    <scope>NUCLEOTIDE SEQUENCE</scope>
    <source>
        <strain evidence="1">DSM 22415</strain>
    </source>
</reference>
<protein>
    <submittedName>
        <fullName evidence="2">Uncharacterized protein</fullName>
    </submittedName>
</protein>
<sequence length="121" mass="13888">MALCGADRTFVTPPDAWPGVYSPEPSRVTRCYYGMDTLDDTVRSILALAATYKPGTIIKAERVVDEYLDEFKGYRARRAAMDALLRELASPERQARNRGGLFELIELHLKRRHREFAHLFQ</sequence>
<dbReference type="Proteomes" id="UP000401717">
    <property type="component" value="Unassembled WGS sequence"/>
</dbReference>
<reference evidence="1" key="2">
    <citation type="journal article" date="2021" name="Front. Microbiol.">
        <title>Comprehensive Comparative Genomics and Phenotyping of Methylobacterium Species.</title>
        <authorList>
            <person name="Alessa O."/>
            <person name="Ogura Y."/>
            <person name="Fujitani Y."/>
            <person name="Takami H."/>
            <person name="Hayashi T."/>
            <person name="Sahin N."/>
            <person name="Tani A."/>
        </authorList>
    </citation>
    <scope>NUCLEOTIDE SEQUENCE</scope>
    <source>
        <strain evidence="1">DSM 22415</strain>
    </source>
</reference>
<gene>
    <name evidence="1" type="ORF">IFDJLNFL_4841</name>
    <name evidence="2" type="ORF">MTDSW087_04991</name>
</gene>
<accession>A0A564G434</accession>
<proteinExistence type="predicted"/>
<reference evidence="2 3" key="1">
    <citation type="submission" date="2019-06" db="EMBL/GenBank/DDBJ databases">
        <authorList>
            <person name="Rodrigo-Torres L."/>
            <person name="Arahal R. D."/>
            <person name="Lucena T."/>
        </authorList>
    </citation>
    <scope>NUCLEOTIDE SEQUENCE [LARGE SCALE GENOMIC DNA]</scope>
    <source>
        <strain evidence="2 3">SW08-7</strain>
    </source>
</reference>
<evidence type="ECO:0000313" key="4">
    <source>
        <dbReference type="Proteomes" id="UP001055303"/>
    </source>
</evidence>
<organism evidence="2 3">
    <name type="scientific">Methylobacterium dankookense</name>
    <dbReference type="NCBI Taxonomy" id="560405"/>
    <lineage>
        <taxon>Bacteria</taxon>
        <taxon>Pseudomonadati</taxon>
        <taxon>Pseudomonadota</taxon>
        <taxon>Alphaproteobacteria</taxon>
        <taxon>Hyphomicrobiales</taxon>
        <taxon>Methylobacteriaceae</taxon>
        <taxon>Methylobacterium</taxon>
    </lineage>
</organism>
<dbReference type="EMBL" id="BPQI01000176">
    <property type="protein sequence ID" value="GJD58915.1"/>
    <property type="molecule type" value="Genomic_DNA"/>
</dbReference>
<dbReference type="AlphaFoldDB" id="A0A564G434"/>
<dbReference type="EMBL" id="CABFVH010000049">
    <property type="protein sequence ID" value="VUF15255.1"/>
    <property type="molecule type" value="Genomic_DNA"/>
</dbReference>
<keyword evidence="4" id="KW-1185">Reference proteome</keyword>
<evidence type="ECO:0000313" key="1">
    <source>
        <dbReference type="EMBL" id="GJD58915.1"/>
    </source>
</evidence>
<dbReference type="Proteomes" id="UP001055303">
    <property type="component" value="Unassembled WGS sequence"/>
</dbReference>